<dbReference type="EMBL" id="FR854363">
    <property type="protein sequence ID" value="CCC03413.1"/>
    <property type="molecule type" value="Genomic_DNA"/>
</dbReference>
<reference evidence="2" key="1">
    <citation type="journal article" date="2011" name="J. Bacteriol.">
        <title>Genome sequence of the vertebrate gut symbiont Lactobacillus reuteri ATCC 53608.</title>
        <authorList>
            <person name="Heavens D."/>
            <person name="Tailford L.E."/>
            <person name="Crossman L."/>
            <person name="Jeffers F."/>
            <person name="Mackenzie D.A."/>
            <person name="Caccamo M."/>
            <person name="Juge N."/>
        </authorList>
    </citation>
    <scope>NUCLEOTIDE SEQUENCE [LARGE SCALE GENOMIC DNA]</scope>
    <source>
        <strain evidence="2">ATCC 53608</strain>
    </source>
</reference>
<protein>
    <recommendedName>
        <fullName evidence="1">HTH merR-type domain-containing protein</fullName>
    </recommendedName>
</protein>
<reference evidence="2" key="2">
    <citation type="submission" date="2011-05" db="EMBL/GenBank/DDBJ databases">
        <authorList>
            <person name="Davey R."/>
        </authorList>
    </citation>
    <scope>NUCLEOTIDE SEQUENCE</scope>
    <source>
        <strain evidence="2">ATCC 53608</strain>
    </source>
</reference>
<dbReference type="HOGENOM" id="CLU_119478_0_0_9"/>
<name>F8KCU8_LIMR5</name>
<dbReference type="GO" id="GO:0006355">
    <property type="term" value="P:regulation of DNA-templated transcription"/>
    <property type="evidence" value="ECO:0007669"/>
    <property type="project" value="InterPro"/>
</dbReference>
<dbReference type="SUPFAM" id="SSF46955">
    <property type="entry name" value="Putative DNA-binding domain"/>
    <property type="match status" value="1"/>
</dbReference>
<dbReference type="PROSITE" id="PS50937">
    <property type="entry name" value="HTH_MERR_2"/>
    <property type="match status" value="1"/>
</dbReference>
<dbReference type="CDD" id="cd01105">
    <property type="entry name" value="HTH_GlnR-like"/>
    <property type="match status" value="1"/>
</dbReference>
<dbReference type="SMART" id="SM00422">
    <property type="entry name" value="HTH_MERR"/>
    <property type="match status" value="1"/>
</dbReference>
<sequence length="157" mass="18358">MKYTLWRKIMDPLSEKIRKMIASKQLKISMSEVARVTGVSTSQLRYWEKKGYIKSEQDEQNKNHYFSFPTIFQVLTIKVFLDQGFTLAMAVKKERKRRELHKIFTRFITDGIKEVEQTGEDSGEVKLGSLAEDSTKEVYAVINGDKTSLRIRDRKEN</sequence>
<organism evidence="2">
    <name type="scientific">Limosilactobacillus reuteri subsp. suis (strain ATCC 53608 / LMG 31752 / 1063)</name>
    <name type="common">Lactobacillus reuteri</name>
    <dbReference type="NCBI Taxonomy" id="927703"/>
    <lineage>
        <taxon>Bacteria</taxon>
        <taxon>Bacillati</taxon>
        <taxon>Bacillota</taxon>
        <taxon>Bacilli</taxon>
        <taxon>Lactobacillales</taxon>
        <taxon>Lactobacillaceae</taxon>
        <taxon>Limosilactobacillus</taxon>
    </lineage>
</organism>
<proteinExistence type="predicted"/>
<dbReference type="Pfam" id="PF13411">
    <property type="entry name" value="MerR_1"/>
    <property type="match status" value="1"/>
</dbReference>
<dbReference type="InterPro" id="IPR009061">
    <property type="entry name" value="DNA-bd_dom_put_sf"/>
</dbReference>
<dbReference type="AlphaFoldDB" id="F8KCU8"/>
<evidence type="ECO:0000313" key="2">
    <source>
        <dbReference type="EMBL" id="CCC03413.1"/>
    </source>
</evidence>
<evidence type="ECO:0000259" key="1">
    <source>
        <dbReference type="PROSITE" id="PS50937"/>
    </source>
</evidence>
<accession>F8KCU8</accession>
<dbReference type="InterPro" id="IPR000551">
    <property type="entry name" value="MerR-type_HTH_dom"/>
</dbReference>
<dbReference type="Gene3D" id="1.10.1660.10">
    <property type="match status" value="1"/>
</dbReference>
<gene>
    <name evidence="2" type="ORF">LRATCC53608_0661</name>
</gene>
<feature type="domain" description="HTH merR-type" evidence="1">
    <location>
        <begin position="27"/>
        <end position="88"/>
    </location>
</feature>
<dbReference type="GO" id="GO:0003677">
    <property type="term" value="F:DNA binding"/>
    <property type="evidence" value="ECO:0007669"/>
    <property type="project" value="InterPro"/>
</dbReference>